<dbReference type="Proteomes" id="UP000232323">
    <property type="component" value="Unassembled WGS sequence"/>
</dbReference>
<dbReference type="AlphaFoldDB" id="A0A250XT90"/>
<reference evidence="1 2" key="1">
    <citation type="submission" date="2017-08" db="EMBL/GenBank/DDBJ databases">
        <title>Acidophilic green algal genome provides insights into adaptation to an acidic environment.</title>
        <authorList>
            <person name="Hirooka S."/>
            <person name="Hirose Y."/>
            <person name="Kanesaki Y."/>
            <person name="Higuchi S."/>
            <person name="Fujiwara T."/>
            <person name="Onuma R."/>
            <person name="Era A."/>
            <person name="Ohbayashi R."/>
            <person name="Uzuka A."/>
            <person name="Nozaki H."/>
            <person name="Yoshikawa H."/>
            <person name="Miyagishima S.Y."/>
        </authorList>
    </citation>
    <scope>NUCLEOTIDE SEQUENCE [LARGE SCALE GENOMIC DNA]</scope>
    <source>
        <strain evidence="1 2">NIES-2499</strain>
    </source>
</reference>
<accession>A0A250XT90</accession>
<evidence type="ECO:0000313" key="1">
    <source>
        <dbReference type="EMBL" id="GAX86311.1"/>
    </source>
</evidence>
<dbReference type="EMBL" id="BEGY01000268">
    <property type="protein sequence ID" value="GAX86311.1"/>
    <property type="molecule type" value="Genomic_DNA"/>
</dbReference>
<comment type="caution">
    <text evidence="1">The sequence shown here is derived from an EMBL/GenBank/DDBJ whole genome shotgun (WGS) entry which is preliminary data.</text>
</comment>
<protein>
    <submittedName>
        <fullName evidence="1">Uncharacterized protein</fullName>
    </submittedName>
</protein>
<proteinExistence type="predicted"/>
<keyword evidence="2" id="KW-1185">Reference proteome</keyword>
<sequence>MYQSPNKRSRSDEPDLNWRPSSYPDQLDSILNYFKLSSIRSVASAALLCMQGLREVYISGNRFQSHHSTGVKALFHQAVAEYKMDAHLVRIPERNDAECVSPRFFNAAQTFHDEIMTTDYIQLTDEQLCQLLHTGTLTNQIKKPTLLDQWNRMIFHYTEDNVKFSLIQRSVEQTALISAMQAKMSVLQSSATSTAAASELASHLSSTVIQDRPQKLPKA</sequence>
<evidence type="ECO:0000313" key="2">
    <source>
        <dbReference type="Proteomes" id="UP000232323"/>
    </source>
</evidence>
<feature type="non-terminal residue" evidence="1">
    <location>
        <position position="1"/>
    </location>
</feature>
<gene>
    <name evidence="1" type="ORF">CEUSTIGMA_g13723.t1</name>
</gene>
<name>A0A250XT90_9CHLO</name>
<organism evidence="1 2">
    <name type="scientific">Chlamydomonas eustigma</name>
    <dbReference type="NCBI Taxonomy" id="1157962"/>
    <lineage>
        <taxon>Eukaryota</taxon>
        <taxon>Viridiplantae</taxon>
        <taxon>Chlorophyta</taxon>
        <taxon>core chlorophytes</taxon>
        <taxon>Chlorophyceae</taxon>
        <taxon>CS clade</taxon>
        <taxon>Chlamydomonadales</taxon>
        <taxon>Chlamydomonadaceae</taxon>
        <taxon>Chlamydomonas</taxon>
    </lineage>
</organism>